<evidence type="ECO:0000313" key="3">
    <source>
        <dbReference type="Proteomes" id="UP000243406"/>
    </source>
</evidence>
<dbReference type="Proteomes" id="UP000243406">
    <property type="component" value="Unassembled WGS sequence"/>
</dbReference>
<proteinExistence type="predicted"/>
<sequence length="392" mass="43174">MKNKLFFDIGYVKLNKYGEELCGDKMEILPREHGVISILSDGLGSGVKANILATLTSKIAITMLKQGATIEEVVNTIINTLPVCKVRGLAYSTFTIIYGINSGKVYIARFDNPPVFLKRDGAVTLIEGDDVQIADKNVKEAEFNIKDGDTIIAISDGILHAGIGRIMNLGWQEPELAAYISKLPDELSAMSIAKKIITTCNDLYGDLPQDDASCMVLKYQKPEKVTLFTGPPVEKNDDTKIVSELMYGKGKKIVCGGTAASIVSRILEKPVNIDMSNSNPDIPPIAYIKGIDLVTEGVLTLAKALEILEDYKSSISHIDDMFTNDKNTNAVYMLLKILLDEATHIRILFGRRVNPAHTEIGFPEDISSKHDIIKKLAEILKEFGKIVTIEYY</sequence>
<dbReference type="OrthoDB" id="1090916at2"/>
<dbReference type="PANTHER" id="PTHR35801:SF1">
    <property type="entry name" value="PHOSPHOSERINE PHOSPHATASE RSBX"/>
    <property type="match status" value="1"/>
</dbReference>
<gene>
    <name evidence="2" type="ORF">SAMN02745120_1976</name>
</gene>
<accession>A0A1T5C2V3</accession>
<dbReference type="PANTHER" id="PTHR35801">
    <property type="entry name" value="PHOSPHOSERINE PHOSPHATASE RSBX"/>
    <property type="match status" value="1"/>
</dbReference>
<dbReference type="RefSeq" id="WP_013361338.1">
    <property type="nucleotide sequence ID" value="NZ_CP154629.1"/>
</dbReference>
<keyword evidence="3" id="KW-1185">Reference proteome</keyword>
<evidence type="ECO:0000313" key="2">
    <source>
        <dbReference type="EMBL" id="SKB53741.1"/>
    </source>
</evidence>
<reference evidence="3" key="1">
    <citation type="submission" date="2017-02" db="EMBL/GenBank/DDBJ databases">
        <authorList>
            <person name="Varghese N."/>
            <person name="Submissions S."/>
        </authorList>
    </citation>
    <scope>NUCLEOTIDE SEQUENCE [LARGE SCALE GENOMIC DNA]</scope>
    <source>
        <strain evidence="3">ATCC 35199</strain>
    </source>
</reference>
<name>A0A1T5C2V3_9FIRM</name>
<dbReference type="InterPro" id="IPR039248">
    <property type="entry name" value="Ptase_RsbX"/>
</dbReference>
<dbReference type="AlphaFoldDB" id="A0A1T5C2V3"/>
<feature type="domain" description="PPM-type phosphatase" evidence="1">
    <location>
        <begin position="33"/>
        <end position="219"/>
    </location>
</feature>
<organism evidence="2 3">
    <name type="scientific">Acetoanaerobium noterae</name>
    <dbReference type="NCBI Taxonomy" id="745369"/>
    <lineage>
        <taxon>Bacteria</taxon>
        <taxon>Bacillati</taxon>
        <taxon>Bacillota</taxon>
        <taxon>Clostridia</taxon>
        <taxon>Peptostreptococcales</taxon>
        <taxon>Filifactoraceae</taxon>
        <taxon>Acetoanaerobium</taxon>
    </lineage>
</organism>
<dbReference type="EMBL" id="FUYN01000004">
    <property type="protein sequence ID" value="SKB53741.1"/>
    <property type="molecule type" value="Genomic_DNA"/>
</dbReference>
<dbReference type="InterPro" id="IPR001932">
    <property type="entry name" value="PPM-type_phosphatase-like_dom"/>
</dbReference>
<evidence type="ECO:0000259" key="1">
    <source>
        <dbReference type="Pfam" id="PF07228"/>
    </source>
</evidence>
<dbReference type="Gene3D" id="3.60.40.10">
    <property type="entry name" value="PPM-type phosphatase domain"/>
    <property type="match status" value="1"/>
</dbReference>
<protein>
    <submittedName>
        <fullName evidence="2">Stage II sporulation protein E (SpoIIE)</fullName>
    </submittedName>
</protein>
<dbReference type="SUPFAM" id="SSF81606">
    <property type="entry name" value="PP2C-like"/>
    <property type="match status" value="1"/>
</dbReference>
<dbReference type="InterPro" id="IPR036457">
    <property type="entry name" value="PPM-type-like_dom_sf"/>
</dbReference>
<dbReference type="Pfam" id="PF07228">
    <property type="entry name" value="SpoIIE"/>
    <property type="match status" value="1"/>
</dbReference>